<evidence type="ECO:0000313" key="3">
    <source>
        <dbReference type="Proteomes" id="UP000521943"/>
    </source>
</evidence>
<accession>A0A8H6IGV9</accession>
<comment type="caution">
    <text evidence="2">The sequence shown here is derived from an EMBL/GenBank/DDBJ whole genome shotgun (WGS) entry which is preliminary data.</text>
</comment>
<dbReference type="AlphaFoldDB" id="A0A8H6IGV9"/>
<sequence>MVNKSNGSRGQVAVRSHRRGHDCDKVYASPQCDRTQVQRAGYSTRATSIPLHTAPIYSASQDIARASSLSTPAVPVAHLDIKSRVNKSQAVNASRDWPSHTLHLLNDGQSLVKPHTGADDDRTGVGPTEGEHKILQRQRAPPIGNDDGDAGWGKRKSCQYTRTAHARRRQLHQNARRATRAAHDSVGCWVEHETPIRDWAGPNPTAQTQSTPPKPGVDPGCRPGAADTFLTSSTGEWPSLNAPQANSSTRRSHRRLRVRVRNVAVDAGM</sequence>
<name>A0A8H6IGV9_9AGAR</name>
<gene>
    <name evidence="2" type="ORF">DFP72DRAFT_1058007</name>
</gene>
<feature type="region of interest" description="Disordered" evidence="1">
    <location>
        <begin position="1"/>
        <end position="20"/>
    </location>
</feature>
<feature type="compositionally biased region" description="Basic and acidic residues" evidence="1">
    <location>
        <begin position="116"/>
        <end position="134"/>
    </location>
</feature>
<reference evidence="2 3" key="1">
    <citation type="submission" date="2020-07" db="EMBL/GenBank/DDBJ databases">
        <title>Comparative genomics of pyrophilous fungi reveals a link between fire events and developmental genes.</title>
        <authorList>
            <consortium name="DOE Joint Genome Institute"/>
            <person name="Steindorff A.S."/>
            <person name="Carver A."/>
            <person name="Calhoun S."/>
            <person name="Stillman K."/>
            <person name="Liu H."/>
            <person name="Lipzen A."/>
            <person name="Pangilinan J."/>
            <person name="Labutti K."/>
            <person name="Bruns T.D."/>
            <person name="Grigoriev I.V."/>
        </authorList>
    </citation>
    <scope>NUCLEOTIDE SEQUENCE [LARGE SCALE GENOMIC DNA]</scope>
    <source>
        <strain evidence="2 3">CBS 144469</strain>
    </source>
</reference>
<feature type="region of interest" description="Disordered" evidence="1">
    <location>
        <begin position="198"/>
        <end position="252"/>
    </location>
</feature>
<keyword evidence="3" id="KW-1185">Reference proteome</keyword>
<feature type="compositionally biased region" description="Polar residues" evidence="1">
    <location>
        <begin position="229"/>
        <end position="249"/>
    </location>
</feature>
<dbReference type="OrthoDB" id="10618911at2759"/>
<evidence type="ECO:0000313" key="2">
    <source>
        <dbReference type="EMBL" id="KAF6765415.1"/>
    </source>
</evidence>
<organism evidence="2 3">
    <name type="scientific">Ephemerocybe angulata</name>
    <dbReference type="NCBI Taxonomy" id="980116"/>
    <lineage>
        <taxon>Eukaryota</taxon>
        <taxon>Fungi</taxon>
        <taxon>Dikarya</taxon>
        <taxon>Basidiomycota</taxon>
        <taxon>Agaricomycotina</taxon>
        <taxon>Agaricomycetes</taxon>
        <taxon>Agaricomycetidae</taxon>
        <taxon>Agaricales</taxon>
        <taxon>Agaricineae</taxon>
        <taxon>Psathyrellaceae</taxon>
        <taxon>Ephemerocybe</taxon>
    </lineage>
</organism>
<evidence type="ECO:0000256" key="1">
    <source>
        <dbReference type="SAM" id="MobiDB-lite"/>
    </source>
</evidence>
<feature type="region of interest" description="Disordered" evidence="1">
    <location>
        <begin position="108"/>
        <end position="170"/>
    </location>
</feature>
<dbReference type="EMBL" id="JACGCI010000002">
    <property type="protein sequence ID" value="KAF6765415.1"/>
    <property type="molecule type" value="Genomic_DNA"/>
</dbReference>
<dbReference type="Proteomes" id="UP000521943">
    <property type="component" value="Unassembled WGS sequence"/>
</dbReference>
<proteinExistence type="predicted"/>
<protein>
    <submittedName>
        <fullName evidence="2">Uncharacterized protein</fullName>
    </submittedName>
</protein>